<keyword evidence="1" id="KW-1133">Transmembrane helix</keyword>
<evidence type="ECO:0000256" key="1">
    <source>
        <dbReference type="SAM" id="Phobius"/>
    </source>
</evidence>
<protein>
    <submittedName>
        <fullName evidence="2">Uncharacterized protein</fullName>
    </submittedName>
</protein>
<evidence type="ECO:0000313" key="2">
    <source>
        <dbReference type="EMBL" id="PTB39007.1"/>
    </source>
</evidence>
<dbReference type="EMBL" id="KZ679265">
    <property type="protein sequence ID" value="PTB39007.1"/>
    <property type="molecule type" value="Genomic_DNA"/>
</dbReference>
<keyword evidence="1" id="KW-0472">Membrane</keyword>
<keyword evidence="1" id="KW-0812">Transmembrane</keyword>
<dbReference type="Proteomes" id="UP000240493">
    <property type="component" value="Unassembled WGS sequence"/>
</dbReference>
<gene>
    <name evidence="2" type="ORF">M441DRAFT_242855</name>
</gene>
<proteinExistence type="predicted"/>
<name>A0A2T3Z2H7_TRIA4</name>
<dbReference type="AlphaFoldDB" id="A0A2T3Z2H7"/>
<keyword evidence="3" id="KW-1185">Reference proteome</keyword>
<feature type="transmembrane region" description="Helical" evidence="1">
    <location>
        <begin position="75"/>
        <end position="100"/>
    </location>
</feature>
<sequence>MYNIYFTQTTFFFQNSLCSSLFLTLPGYRSFSCPRLFFFFFLHFNNFWLVLAYTLETTLLSFSLLCYFGSSPCLSFFFFFFFSSSFFFFFFVCLVFYYLLGNFFEPLAVATK</sequence>
<organism evidence="2 3">
    <name type="scientific">Trichoderma asperellum (strain ATCC 204424 / CBS 433.97 / NBRC 101777)</name>
    <dbReference type="NCBI Taxonomy" id="1042311"/>
    <lineage>
        <taxon>Eukaryota</taxon>
        <taxon>Fungi</taxon>
        <taxon>Dikarya</taxon>
        <taxon>Ascomycota</taxon>
        <taxon>Pezizomycotina</taxon>
        <taxon>Sordariomycetes</taxon>
        <taxon>Hypocreomycetidae</taxon>
        <taxon>Hypocreales</taxon>
        <taxon>Hypocreaceae</taxon>
        <taxon>Trichoderma</taxon>
    </lineage>
</organism>
<reference evidence="2 3" key="1">
    <citation type="submission" date="2016-07" db="EMBL/GenBank/DDBJ databases">
        <title>Multiple horizontal gene transfer events from other fungi enriched the ability of initially mycotrophic Trichoderma (Ascomycota) to feed on dead plant biomass.</title>
        <authorList>
            <consortium name="DOE Joint Genome Institute"/>
            <person name="Aerts A."/>
            <person name="Atanasova L."/>
            <person name="Chenthamara K."/>
            <person name="Zhang J."/>
            <person name="Grujic M."/>
            <person name="Henrissat B."/>
            <person name="Kuo A."/>
            <person name="Salamov A."/>
            <person name="Lipzen A."/>
            <person name="Labutti K."/>
            <person name="Barry K."/>
            <person name="Miao Y."/>
            <person name="Rahimi M.J."/>
            <person name="Shen Q."/>
            <person name="Grigoriev I.V."/>
            <person name="Kubicek C.P."/>
            <person name="Druzhinina I.S."/>
        </authorList>
    </citation>
    <scope>NUCLEOTIDE SEQUENCE [LARGE SCALE GENOMIC DNA]</scope>
    <source>
        <strain evidence="2 3">CBS 433.97</strain>
    </source>
</reference>
<accession>A0A2T3Z2H7</accession>
<evidence type="ECO:0000313" key="3">
    <source>
        <dbReference type="Proteomes" id="UP000240493"/>
    </source>
</evidence>